<keyword evidence="1" id="KW-0812">Transmembrane</keyword>
<dbReference type="InterPro" id="IPR027375">
    <property type="entry name" value="DKNYY"/>
</dbReference>
<evidence type="ECO:0000313" key="2">
    <source>
        <dbReference type="EMBL" id="OGF99709.1"/>
    </source>
</evidence>
<gene>
    <name evidence="2" type="ORF">A2153_00605</name>
</gene>
<evidence type="ECO:0000256" key="1">
    <source>
        <dbReference type="SAM" id="Phobius"/>
    </source>
</evidence>
<dbReference type="EMBL" id="MFJB01000053">
    <property type="protein sequence ID" value="OGF99709.1"/>
    <property type="molecule type" value="Genomic_DNA"/>
</dbReference>
<evidence type="ECO:0000313" key="3">
    <source>
        <dbReference type="Proteomes" id="UP000177396"/>
    </source>
</evidence>
<accession>A0A1F5YHS4</accession>
<reference evidence="2 3" key="1">
    <citation type="journal article" date="2016" name="Nat. Commun.">
        <title>Thousands of microbial genomes shed light on interconnected biogeochemical processes in an aquifer system.</title>
        <authorList>
            <person name="Anantharaman K."/>
            <person name="Brown C.T."/>
            <person name="Hug L.A."/>
            <person name="Sharon I."/>
            <person name="Castelle C.J."/>
            <person name="Probst A.J."/>
            <person name="Thomas B.C."/>
            <person name="Singh A."/>
            <person name="Wilkins M.J."/>
            <person name="Karaoz U."/>
            <person name="Brodie E.L."/>
            <person name="Williams K.H."/>
            <person name="Hubbard S.S."/>
            <person name="Banfield J.F."/>
        </authorList>
    </citation>
    <scope>NUCLEOTIDE SEQUENCE [LARGE SCALE GENOMIC DNA]</scope>
</reference>
<feature type="transmembrane region" description="Helical" evidence="1">
    <location>
        <begin position="25"/>
        <end position="47"/>
    </location>
</feature>
<evidence type="ECO:0008006" key="4">
    <source>
        <dbReference type="Google" id="ProtNLM"/>
    </source>
</evidence>
<keyword evidence="1" id="KW-1133">Transmembrane helix</keyword>
<sequence length="383" mass="44242">MNLLSNMTKMSKWKEKKSVGKNKRILIGMTAIIMIVMVIILFNGSLFKRIPNVQKPILLRTKKVCNISTLKTVDENKVNDDQPAFSPSDCSFSSYQPIIISELDRASCKRVSQYFIKDKNYVYKQQYDPGSSDYSSYIILKEANSDTFENLKFGYFKDKTHIFYDTGEGYVIVKKVDVNSTQILSTHYIKDRNGIYFSQLYKSSEIVPLTGFDIDTFKPIQNTQNYEQYFKDKKGIYYNRDLGVLSPESSKIQGADIHSFIVLPQYLLAKDRNNVYYEGKIVPDIDAQTFEVLDGGYYKDAYGVYVRGFTPLPNSDPCTFQLIGYKNQYEWLGYAKDVNQVYYRDSIVEGADPATFQAKEPEQGVYGGFDKYFQYQGKYRINK</sequence>
<comment type="caution">
    <text evidence="2">The sequence shown here is derived from an EMBL/GenBank/DDBJ whole genome shotgun (WGS) entry which is preliminary data.</text>
</comment>
<dbReference type="Pfam" id="PF13644">
    <property type="entry name" value="DKNYY"/>
    <property type="match status" value="2"/>
</dbReference>
<dbReference type="Proteomes" id="UP000177396">
    <property type="component" value="Unassembled WGS sequence"/>
</dbReference>
<dbReference type="AlphaFoldDB" id="A0A1F5YHS4"/>
<protein>
    <recommendedName>
        <fullName evidence="4">DKNYY family protein</fullName>
    </recommendedName>
</protein>
<name>A0A1F5YHS4_9BACT</name>
<organism evidence="2 3">
    <name type="scientific">Candidatus Gottesmanbacteria bacterium RBG_16_38_7b</name>
    <dbReference type="NCBI Taxonomy" id="1798372"/>
    <lineage>
        <taxon>Bacteria</taxon>
        <taxon>Candidatus Gottesmaniibacteriota</taxon>
    </lineage>
</organism>
<proteinExistence type="predicted"/>
<keyword evidence="1" id="KW-0472">Membrane</keyword>